<accession>M3FM79</accession>
<organism evidence="1 2">
    <name type="scientific">Leptospira interrogans serovar Grippotyphosa str. LT2186</name>
    <dbReference type="NCBI Taxonomy" id="1001599"/>
    <lineage>
        <taxon>Bacteria</taxon>
        <taxon>Pseudomonadati</taxon>
        <taxon>Spirochaetota</taxon>
        <taxon>Spirochaetia</taxon>
        <taxon>Leptospirales</taxon>
        <taxon>Leptospiraceae</taxon>
        <taxon>Leptospira</taxon>
    </lineage>
</organism>
<dbReference type="InterPro" id="IPR053159">
    <property type="entry name" value="Hybrid_Histidine_Kinase"/>
</dbReference>
<dbReference type="EMBL" id="AFME02000372">
    <property type="protein sequence ID" value="EMG08574.1"/>
    <property type="molecule type" value="Genomic_DNA"/>
</dbReference>
<gene>
    <name evidence="1" type="ORF">LEP1GSC151_0791</name>
</gene>
<comment type="caution">
    <text evidence="1">The sequence shown here is derived from an EMBL/GenBank/DDBJ whole genome shotgun (WGS) entry which is preliminary data.</text>
</comment>
<protein>
    <submittedName>
        <fullName evidence="1">Uncharacterized protein</fullName>
    </submittedName>
</protein>
<dbReference type="PANTHER" id="PTHR43642:SF1">
    <property type="entry name" value="HYBRID SIGNAL TRANSDUCTION HISTIDINE KINASE G"/>
    <property type="match status" value="1"/>
</dbReference>
<evidence type="ECO:0000313" key="1">
    <source>
        <dbReference type="EMBL" id="EMG08574.1"/>
    </source>
</evidence>
<name>M3FM79_LEPIR</name>
<dbReference type="BioCyc" id="LINT1001599:G11K9-3230-MONOMER"/>
<reference evidence="1 2" key="1">
    <citation type="submission" date="2013-02" db="EMBL/GenBank/DDBJ databases">
        <authorList>
            <person name="Harkins D.M."/>
            <person name="Durkin A.S."/>
            <person name="Brinkac L.M."/>
            <person name="Haft D.H."/>
            <person name="Selengut J.D."/>
            <person name="Sanka R."/>
            <person name="DePew J."/>
            <person name="Purushe J."/>
            <person name="Tulsiani S.M."/>
            <person name="Graham G.C."/>
            <person name="Burns M.-A."/>
            <person name="Dohnt M.F."/>
            <person name="Smythe L.D."/>
            <person name="McKay D.B."/>
            <person name="Craig S.B."/>
            <person name="Vinetz J.M."/>
            <person name="Sutton G.G."/>
            <person name="Nierman W.C."/>
            <person name="Fouts D.E."/>
        </authorList>
    </citation>
    <scope>NUCLEOTIDE SEQUENCE [LARGE SCALE GENOMIC DNA]</scope>
    <source>
        <strain evidence="1 2">LT2186</strain>
    </source>
</reference>
<dbReference type="AlphaFoldDB" id="M3FM79"/>
<dbReference type="PANTHER" id="PTHR43642">
    <property type="entry name" value="HYBRID SIGNAL TRANSDUCTION HISTIDINE KINASE G"/>
    <property type="match status" value="1"/>
</dbReference>
<proteinExistence type="predicted"/>
<dbReference type="Proteomes" id="UP000011776">
    <property type="component" value="Unassembled WGS sequence"/>
</dbReference>
<sequence>MGVCSCLGKKFTLEFLSKLTFFNTIKLDQLLWLAVREGFLNIFFNENHFLFEENLFSERIFSFSHDKIQQVIYDLLEESKRKKIHQHIGMTLLTIYGLESKDKILFQIVQHLNHTIDTIEEESIKNDLTILNYKAGLQAKNSGSYESSLQYLNFALNFLNKEASVENFELYTDVILETAETEYLLSNYERVESLLRLLENEI</sequence>
<evidence type="ECO:0000313" key="2">
    <source>
        <dbReference type="Proteomes" id="UP000011776"/>
    </source>
</evidence>